<dbReference type="PANTHER" id="PTHR30273">
    <property type="entry name" value="PERIPLASMIC SIGNAL SENSOR AND SIGMA FACTOR ACTIVATOR FECR-RELATED"/>
    <property type="match status" value="1"/>
</dbReference>
<evidence type="ECO:0000259" key="2">
    <source>
        <dbReference type="Pfam" id="PF04773"/>
    </source>
</evidence>
<dbReference type="InterPro" id="IPR006860">
    <property type="entry name" value="FecR"/>
</dbReference>
<feature type="domain" description="FecR protein" evidence="2">
    <location>
        <begin position="127"/>
        <end position="204"/>
    </location>
</feature>
<dbReference type="GO" id="GO:0016989">
    <property type="term" value="F:sigma factor antagonist activity"/>
    <property type="evidence" value="ECO:0007669"/>
    <property type="project" value="TreeGrafter"/>
</dbReference>
<dbReference type="AlphaFoldDB" id="A0A1Y5Q8H6"/>
<keyword evidence="1" id="KW-1133">Transmembrane helix</keyword>
<dbReference type="EMBL" id="FLTS01000001">
    <property type="protein sequence ID" value="SBV36437.1"/>
    <property type="molecule type" value="Genomic_DNA"/>
</dbReference>
<feature type="transmembrane region" description="Helical" evidence="1">
    <location>
        <begin position="84"/>
        <end position="105"/>
    </location>
</feature>
<organism evidence="4">
    <name type="scientific">uncultured Stenotrophomonas sp</name>
    <dbReference type="NCBI Taxonomy" id="165438"/>
    <lineage>
        <taxon>Bacteria</taxon>
        <taxon>Pseudomonadati</taxon>
        <taxon>Pseudomonadota</taxon>
        <taxon>Gammaproteobacteria</taxon>
        <taxon>Lysobacterales</taxon>
        <taxon>Lysobacteraceae</taxon>
        <taxon>Stenotrophomonas</taxon>
        <taxon>environmental samples</taxon>
    </lineage>
</organism>
<dbReference type="InterPro" id="IPR012373">
    <property type="entry name" value="Ferrdict_sens_TM"/>
</dbReference>
<evidence type="ECO:0000256" key="1">
    <source>
        <dbReference type="SAM" id="Phobius"/>
    </source>
</evidence>
<reference evidence="4" key="1">
    <citation type="submission" date="2016-03" db="EMBL/GenBank/DDBJ databases">
        <authorList>
            <person name="Ploux O."/>
        </authorList>
    </citation>
    <scope>NUCLEOTIDE SEQUENCE</scope>
    <source>
        <strain evidence="4">UC10</strain>
    </source>
</reference>
<evidence type="ECO:0000313" key="4">
    <source>
        <dbReference type="EMBL" id="SBV36437.1"/>
    </source>
</evidence>
<accession>A0A1Y5Q8H6</accession>
<protein>
    <submittedName>
        <fullName evidence="4">Putative FecR protein</fullName>
    </submittedName>
</protein>
<dbReference type="InterPro" id="IPR032623">
    <property type="entry name" value="FecR_N"/>
</dbReference>
<keyword evidence="1" id="KW-0812">Transmembrane</keyword>
<dbReference type="PANTHER" id="PTHR30273:SF2">
    <property type="entry name" value="PROTEIN FECR"/>
    <property type="match status" value="1"/>
</dbReference>
<keyword evidence="1" id="KW-0472">Membrane</keyword>
<dbReference type="Gene3D" id="2.60.120.1440">
    <property type="match status" value="1"/>
</dbReference>
<sequence>MNMRNTPTTPHFDQAATWVARLEATDCSASERARFEDWLAQDPAHVHAWAEAETLHQHAAGLRDDPWLRAGAQRIARRPRHRHPLFRAAIAATLCLAVGAGWLLATDGNPAPHTYVNSGLATQPQILEDGSLVVLDAGTTLTTRFGWRTRRLELQQGRMQLRVAAASRPMRVQAGNSTLRDIGTTFQVELLDGGKVGVALLEGALDVASQGPQKMHRQLQPGEQLQVRPSGHIEPSTTLLRPQAEAWLHGQLLFDATPLSAAVAQMNRYTTTPLVIADPAIANLAVSGSFRAGDQGALLSALELGWSVASRPRADGALELRGRH</sequence>
<name>A0A1Y5Q8H6_9GAMM</name>
<evidence type="ECO:0000259" key="3">
    <source>
        <dbReference type="Pfam" id="PF16220"/>
    </source>
</evidence>
<feature type="domain" description="FecR N-terminal" evidence="3">
    <location>
        <begin position="13"/>
        <end position="55"/>
    </location>
</feature>
<gene>
    <name evidence="4" type="ORF">STPYR_11367</name>
</gene>
<dbReference type="Pfam" id="PF04773">
    <property type="entry name" value="FecR"/>
    <property type="match status" value="1"/>
</dbReference>
<dbReference type="Pfam" id="PF16220">
    <property type="entry name" value="DUF4880"/>
    <property type="match status" value="1"/>
</dbReference>
<proteinExistence type="predicted"/>
<dbReference type="PIRSF" id="PIRSF018266">
    <property type="entry name" value="FecR"/>
    <property type="match status" value="1"/>
</dbReference>